<keyword evidence="1" id="KW-0175">Coiled coil</keyword>
<gene>
    <name evidence="3" type="ORF">CBR_g30960</name>
</gene>
<proteinExistence type="predicted"/>
<dbReference type="Proteomes" id="UP000265515">
    <property type="component" value="Unassembled WGS sequence"/>
</dbReference>
<name>A0A388LDX0_CHABU</name>
<dbReference type="Gramene" id="GBG80498">
    <property type="protein sequence ID" value="GBG80498"/>
    <property type="gene ID" value="CBR_g30960"/>
</dbReference>
<feature type="region of interest" description="Disordered" evidence="2">
    <location>
        <begin position="46"/>
        <end position="67"/>
    </location>
</feature>
<feature type="compositionally biased region" description="Acidic residues" evidence="2">
    <location>
        <begin position="54"/>
        <end position="64"/>
    </location>
</feature>
<evidence type="ECO:0000256" key="1">
    <source>
        <dbReference type="SAM" id="Coils"/>
    </source>
</evidence>
<dbReference type="AlphaFoldDB" id="A0A388LDX0"/>
<accession>A0A388LDX0</accession>
<feature type="coiled-coil region" evidence="1">
    <location>
        <begin position="165"/>
        <end position="210"/>
    </location>
</feature>
<comment type="caution">
    <text evidence="3">The sequence shown here is derived from an EMBL/GenBank/DDBJ whole genome shotgun (WGS) entry which is preliminary data.</text>
</comment>
<keyword evidence="4" id="KW-1185">Reference proteome</keyword>
<evidence type="ECO:0000313" key="4">
    <source>
        <dbReference type="Proteomes" id="UP000265515"/>
    </source>
</evidence>
<evidence type="ECO:0000256" key="2">
    <source>
        <dbReference type="SAM" id="MobiDB-lite"/>
    </source>
</evidence>
<organism evidence="3 4">
    <name type="scientific">Chara braunii</name>
    <name type="common">Braun's stonewort</name>
    <dbReference type="NCBI Taxonomy" id="69332"/>
    <lineage>
        <taxon>Eukaryota</taxon>
        <taxon>Viridiplantae</taxon>
        <taxon>Streptophyta</taxon>
        <taxon>Charophyceae</taxon>
        <taxon>Charales</taxon>
        <taxon>Characeae</taxon>
        <taxon>Chara</taxon>
    </lineage>
</organism>
<evidence type="ECO:0000313" key="3">
    <source>
        <dbReference type="EMBL" id="GBG80498.1"/>
    </source>
</evidence>
<reference evidence="3 4" key="1">
    <citation type="journal article" date="2018" name="Cell">
        <title>The Chara Genome: Secondary Complexity and Implications for Plant Terrestrialization.</title>
        <authorList>
            <person name="Nishiyama T."/>
            <person name="Sakayama H."/>
            <person name="Vries J.D."/>
            <person name="Buschmann H."/>
            <person name="Saint-Marcoux D."/>
            <person name="Ullrich K.K."/>
            <person name="Haas F.B."/>
            <person name="Vanderstraeten L."/>
            <person name="Becker D."/>
            <person name="Lang D."/>
            <person name="Vosolsobe S."/>
            <person name="Rombauts S."/>
            <person name="Wilhelmsson P.K.I."/>
            <person name="Janitza P."/>
            <person name="Kern R."/>
            <person name="Heyl A."/>
            <person name="Rumpler F."/>
            <person name="Villalobos L.I.A.C."/>
            <person name="Clay J.M."/>
            <person name="Skokan R."/>
            <person name="Toyoda A."/>
            <person name="Suzuki Y."/>
            <person name="Kagoshima H."/>
            <person name="Schijlen E."/>
            <person name="Tajeshwar N."/>
            <person name="Catarino B."/>
            <person name="Hetherington A.J."/>
            <person name="Saltykova A."/>
            <person name="Bonnot C."/>
            <person name="Breuninger H."/>
            <person name="Symeonidi A."/>
            <person name="Radhakrishnan G.V."/>
            <person name="Van Nieuwerburgh F."/>
            <person name="Deforce D."/>
            <person name="Chang C."/>
            <person name="Karol K.G."/>
            <person name="Hedrich R."/>
            <person name="Ulvskov P."/>
            <person name="Glockner G."/>
            <person name="Delwiche C.F."/>
            <person name="Petrasek J."/>
            <person name="Van de Peer Y."/>
            <person name="Friml J."/>
            <person name="Beilby M."/>
            <person name="Dolan L."/>
            <person name="Kohara Y."/>
            <person name="Sugano S."/>
            <person name="Fujiyama A."/>
            <person name="Delaux P.-M."/>
            <person name="Quint M."/>
            <person name="TheiBen G."/>
            <person name="Hagemann M."/>
            <person name="Harholt J."/>
            <person name="Dunand C."/>
            <person name="Zachgo S."/>
            <person name="Langdale J."/>
            <person name="Maumus F."/>
            <person name="Straeten D.V.D."/>
            <person name="Gould S.B."/>
            <person name="Rensing S.A."/>
        </authorList>
    </citation>
    <scope>NUCLEOTIDE SEQUENCE [LARGE SCALE GENOMIC DNA]</scope>
    <source>
        <strain evidence="3 4">S276</strain>
    </source>
</reference>
<sequence>MTELAILGIALLSCHKGGKAVLAVLIASCAAKRSGRLWRTVGSQTDHGFRDRADEGEDPEESFDGGDKNRAVQGLVLEALGLRQQLEVIRAQLGNCRLQIDTMDGVIADWHRDKEPVIAEVKQKAGEVENMKGLLEGKARDLEAADQKVDMVAGEGKGWEEKIRNSKAEQELAQLEAAVEEKQDREQQLLKELDRVKKEAADRLSQVNDLLTGKEKWGERVLKAELARAAVGLLSSESLLRQKLLQGPRDIDRISSRRVIVTMGNELRSGQLSSTLCICCRQLFLAIAVPAFF</sequence>
<protein>
    <submittedName>
        <fullName evidence="3">Uncharacterized protein</fullName>
    </submittedName>
</protein>
<dbReference type="EMBL" id="BFEA01000348">
    <property type="protein sequence ID" value="GBG80498.1"/>
    <property type="molecule type" value="Genomic_DNA"/>
</dbReference>